<comment type="caution">
    <text evidence="1">The sequence shown here is derived from an EMBL/GenBank/DDBJ whole genome shotgun (WGS) entry which is preliminary data.</text>
</comment>
<proteinExistence type="predicted"/>
<protein>
    <submittedName>
        <fullName evidence="1">Uncharacterized protein</fullName>
    </submittedName>
</protein>
<organism evidence="1 2">
    <name type="scientific">Cloeon dipterum</name>
    <dbReference type="NCBI Taxonomy" id="197152"/>
    <lineage>
        <taxon>Eukaryota</taxon>
        <taxon>Metazoa</taxon>
        <taxon>Ecdysozoa</taxon>
        <taxon>Arthropoda</taxon>
        <taxon>Hexapoda</taxon>
        <taxon>Insecta</taxon>
        <taxon>Pterygota</taxon>
        <taxon>Palaeoptera</taxon>
        <taxon>Ephemeroptera</taxon>
        <taxon>Pisciforma</taxon>
        <taxon>Baetidae</taxon>
        <taxon>Cloeon</taxon>
    </lineage>
</organism>
<accession>A0A8S1DPZ3</accession>
<keyword evidence="2" id="KW-1185">Reference proteome</keyword>
<evidence type="ECO:0000313" key="2">
    <source>
        <dbReference type="Proteomes" id="UP000494165"/>
    </source>
</evidence>
<dbReference type="AlphaFoldDB" id="A0A8S1DPZ3"/>
<name>A0A8S1DPZ3_9INSE</name>
<evidence type="ECO:0000313" key="1">
    <source>
        <dbReference type="EMBL" id="CAB3380075.1"/>
    </source>
</evidence>
<gene>
    <name evidence="1" type="ORF">CLODIP_2_CD09363</name>
</gene>
<reference evidence="1 2" key="1">
    <citation type="submission" date="2020-04" db="EMBL/GenBank/DDBJ databases">
        <authorList>
            <person name="Alioto T."/>
            <person name="Alioto T."/>
            <person name="Gomez Garrido J."/>
        </authorList>
    </citation>
    <scope>NUCLEOTIDE SEQUENCE [LARGE SCALE GENOMIC DNA]</scope>
</reference>
<dbReference type="EMBL" id="CADEPI010000200">
    <property type="protein sequence ID" value="CAB3380075.1"/>
    <property type="molecule type" value="Genomic_DNA"/>
</dbReference>
<sequence length="124" mass="13165">MDNFGCEHSPLVLRSFLAVAELGPGSEELRCMAGLGTAEVSRCVRAAALVLSHLSPPPLAPPPPFNKCPARSARVGRGNYQPRQAAARAWKTFALLAPPSALRKRLTVLPTLDASALPPRGRCT</sequence>
<dbReference type="Proteomes" id="UP000494165">
    <property type="component" value="Unassembled WGS sequence"/>
</dbReference>